<accession>A0A7Y4L2F1</accession>
<comment type="caution">
    <text evidence="3">The sequence shown here is derived from an EMBL/GenBank/DDBJ whole genome shotgun (WGS) entry which is preliminary data.</text>
</comment>
<evidence type="ECO:0008006" key="6">
    <source>
        <dbReference type="Google" id="ProtNLM"/>
    </source>
</evidence>
<feature type="region of interest" description="Disordered" evidence="1">
    <location>
        <begin position="380"/>
        <end position="521"/>
    </location>
</feature>
<feature type="region of interest" description="Disordered" evidence="1">
    <location>
        <begin position="211"/>
        <end position="349"/>
    </location>
</feature>
<organism evidence="3 4">
    <name type="scientific">Kribbella sandramycini</name>
    <dbReference type="NCBI Taxonomy" id="60450"/>
    <lineage>
        <taxon>Bacteria</taxon>
        <taxon>Bacillati</taxon>
        <taxon>Actinomycetota</taxon>
        <taxon>Actinomycetes</taxon>
        <taxon>Propionibacteriales</taxon>
        <taxon>Kribbellaceae</taxon>
        <taxon>Kribbella</taxon>
    </lineage>
</organism>
<dbReference type="EMBL" id="JABJRC010000005">
    <property type="protein sequence ID" value="NOL43072.1"/>
    <property type="molecule type" value="Genomic_DNA"/>
</dbReference>
<proteinExistence type="predicted"/>
<feature type="compositionally biased region" description="Low complexity" evidence="1">
    <location>
        <begin position="289"/>
        <end position="300"/>
    </location>
</feature>
<dbReference type="Proteomes" id="UP000534306">
    <property type="component" value="Unassembled WGS sequence"/>
</dbReference>
<evidence type="ECO:0000313" key="4">
    <source>
        <dbReference type="Proteomes" id="UP000534306"/>
    </source>
</evidence>
<evidence type="ECO:0000313" key="5">
    <source>
        <dbReference type="Proteomes" id="UP000553957"/>
    </source>
</evidence>
<dbReference type="RefSeq" id="WP_171675694.1">
    <property type="nucleotide sequence ID" value="NZ_BAAAGT010000010.1"/>
</dbReference>
<name>A0A7Y4L2F1_9ACTN</name>
<sequence>MADQSDYAAAAKTAQLLDPLLAAMREIDRFAQAELNLRGPLQMSADMWQTAAGGMQKTAIQFRTFNQGLLDNKWRSPSDSGEYRDASEASVRSLQAGHDSIAVSVGEGTGGPAGGGIPAGLRQLAQVINDVATASTPVLTNLEHGVSTFRAECGTIEAPKSPWTSELVRKYETENTNNLRSAVVAVGNQLNMLAVWYSAIGRSTQEAAQALKWDGPGGPKGSPAPNRTASAPPGGGPAGPGETPSTDQAAGPQPGQDTPGETPAEMPAEAPGGMPPGGMPPGGMPPGGPSLAGMPPGATLPKPPVLPPLTPPVLPDLTHPIPPAGPPAMSGIGVPPSGGPRGGGAGLPRGAGIGGLGGIKGLGKPGIGLPGTLGSDQVARAAHPLQAPPALSGGQAPSNGLSSTSTAGPAGAGGGMPPPMMPPGGAAGAGPGGRAGKPGASTIRPPARKRTRRDETPGVPSELRGRSGRDLPAAFPLPPATPRRRPDKDPQAQTLQLLDEDLWKVEHPEPAPPPTPHRHAT</sequence>
<evidence type="ECO:0000256" key="1">
    <source>
        <dbReference type="SAM" id="MobiDB-lite"/>
    </source>
</evidence>
<feature type="compositionally biased region" description="Polar residues" evidence="1">
    <location>
        <begin position="395"/>
        <end position="406"/>
    </location>
</feature>
<feature type="compositionally biased region" description="Gly residues" evidence="1">
    <location>
        <begin position="425"/>
        <end position="436"/>
    </location>
</feature>
<dbReference type="AlphaFoldDB" id="A0A7Y4L2F1"/>
<dbReference type="EMBL" id="JACHKF010000001">
    <property type="protein sequence ID" value="MBB6566265.1"/>
    <property type="molecule type" value="Genomic_DNA"/>
</dbReference>
<feature type="compositionally biased region" description="Pro residues" evidence="1">
    <location>
        <begin position="273"/>
        <end position="288"/>
    </location>
</feature>
<feature type="compositionally biased region" description="Pro residues" evidence="1">
    <location>
        <begin position="301"/>
        <end position="326"/>
    </location>
</feature>
<feature type="compositionally biased region" description="Low complexity" evidence="1">
    <location>
        <begin position="259"/>
        <end position="272"/>
    </location>
</feature>
<feature type="compositionally biased region" description="Gly residues" evidence="1">
    <location>
        <begin position="339"/>
        <end position="349"/>
    </location>
</feature>
<reference evidence="2 5" key="2">
    <citation type="submission" date="2020-08" db="EMBL/GenBank/DDBJ databases">
        <title>Sequencing the genomes of 1000 actinobacteria strains.</title>
        <authorList>
            <person name="Klenk H.-P."/>
        </authorList>
    </citation>
    <scope>NUCLEOTIDE SEQUENCE [LARGE SCALE GENOMIC DNA]</scope>
    <source>
        <strain evidence="2 5">DSM 15626</strain>
    </source>
</reference>
<reference evidence="3 4" key="1">
    <citation type="submission" date="2020-05" db="EMBL/GenBank/DDBJ databases">
        <title>Genome sequence of Kribbella sandramycini ATCC 39419.</title>
        <authorList>
            <person name="Maclea K.S."/>
            <person name="Fair J.L."/>
        </authorList>
    </citation>
    <scope>NUCLEOTIDE SEQUENCE [LARGE SCALE GENOMIC DNA]</scope>
    <source>
        <strain evidence="3 4">ATCC 39419</strain>
    </source>
</reference>
<dbReference type="Proteomes" id="UP000553957">
    <property type="component" value="Unassembled WGS sequence"/>
</dbReference>
<evidence type="ECO:0000313" key="2">
    <source>
        <dbReference type="EMBL" id="MBB6566265.1"/>
    </source>
</evidence>
<protein>
    <recommendedName>
        <fullName evidence="6">PPE family protein</fullName>
    </recommendedName>
</protein>
<keyword evidence="4" id="KW-1185">Reference proteome</keyword>
<gene>
    <name evidence="2" type="ORF">HNR71_001902</name>
    <name evidence="3" type="ORF">HPO96_22755</name>
</gene>
<evidence type="ECO:0000313" key="3">
    <source>
        <dbReference type="EMBL" id="NOL43072.1"/>
    </source>
</evidence>